<reference evidence="10" key="1">
    <citation type="submission" date="2024-05" db="EMBL/GenBank/DDBJ databases">
        <title>Genome sequencing of novel strain.</title>
        <authorList>
            <person name="Ganbat D."/>
            <person name="Ganbat S."/>
            <person name="Lee S.-J."/>
        </authorList>
    </citation>
    <scope>NUCLEOTIDE SEQUENCE</scope>
    <source>
        <strain evidence="10">SMD15-11</strain>
    </source>
</reference>
<evidence type="ECO:0000256" key="2">
    <source>
        <dbReference type="ARBA" id="ARBA00022448"/>
    </source>
</evidence>
<keyword evidence="8 9" id="KW-0472">Membrane</keyword>
<keyword evidence="3 9" id="KW-1003">Cell membrane</keyword>
<evidence type="ECO:0000256" key="4">
    <source>
        <dbReference type="ARBA" id="ARBA00022692"/>
    </source>
</evidence>
<dbReference type="GO" id="GO:0033281">
    <property type="term" value="C:TAT protein transport complex"/>
    <property type="evidence" value="ECO:0007669"/>
    <property type="project" value="UniProtKB-UniRule"/>
</dbReference>
<dbReference type="HAMAP" id="MF_00237">
    <property type="entry name" value="TatB"/>
    <property type="match status" value="1"/>
</dbReference>
<keyword evidence="5 9" id="KW-0653">Protein transport</keyword>
<dbReference type="Gene3D" id="1.20.5.3310">
    <property type="match status" value="1"/>
</dbReference>
<keyword evidence="2 9" id="KW-0813">Transport</keyword>
<dbReference type="KEGG" id="tcd:AAIA72_15500"/>
<comment type="subcellular location">
    <subcellularLocation>
        <location evidence="9">Cell membrane</location>
        <topology evidence="9">Single-pass membrane protein</topology>
    </subcellularLocation>
    <subcellularLocation>
        <location evidence="1">Membrane</location>
        <topology evidence="1">Single-pass membrane protein</topology>
    </subcellularLocation>
</comment>
<dbReference type="InterPro" id="IPR003369">
    <property type="entry name" value="TatA/B/E"/>
</dbReference>
<comment type="subunit">
    <text evidence="9">The Tat system comprises two distinct complexes: a TatABC complex, containing multiple copies of TatA, TatB and TatC subunits, and a separate TatA complex, containing only TatA subunits. Substrates initially bind to the TatABC complex, which probably triggers association of the separate TatA complex to form the active translocon.</text>
</comment>
<evidence type="ECO:0000256" key="1">
    <source>
        <dbReference type="ARBA" id="ARBA00004167"/>
    </source>
</evidence>
<keyword evidence="7 9" id="KW-0811">Translocation</keyword>
<evidence type="ECO:0000256" key="7">
    <source>
        <dbReference type="ARBA" id="ARBA00023010"/>
    </source>
</evidence>
<evidence type="ECO:0000256" key="8">
    <source>
        <dbReference type="ARBA" id="ARBA00023136"/>
    </source>
</evidence>
<evidence type="ECO:0000256" key="3">
    <source>
        <dbReference type="ARBA" id="ARBA00022475"/>
    </source>
</evidence>
<dbReference type="NCBIfam" id="TIGR01410">
    <property type="entry name" value="tatB"/>
    <property type="match status" value="1"/>
</dbReference>
<name>A0AB39UWP4_9GAMM</name>
<comment type="similarity">
    <text evidence="9">Belongs to the TatB family.</text>
</comment>
<dbReference type="GO" id="GO:0043953">
    <property type="term" value="P:protein transport by the Tat complex"/>
    <property type="evidence" value="ECO:0007669"/>
    <property type="project" value="UniProtKB-UniRule"/>
</dbReference>
<dbReference type="PRINTS" id="PR01506">
    <property type="entry name" value="TATBPROTEIN"/>
</dbReference>
<dbReference type="RefSeq" id="WP_369601193.1">
    <property type="nucleotide sequence ID" value="NZ_CP154858.1"/>
</dbReference>
<dbReference type="PANTHER" id="PTHR33162">
    <property type="entry name" value="SEC-INDEPENDENT PROTEIN TRANSLOCASE PROTEIN TATA, CHLOROPLASTIC"/>
    <property type="match status" value="1"/>
</dbReference>
<accession>A0AB39UWP4</accession>
<comment type="function">
    <text evidence="9">Part of the twin-arginine translocation (Tat) system that transports large folded proteins containing a characteristic twin-arginine motif in their signal peptide across membranes. Together with TatC, TatB is part of a receptor directly interacting with Tat signal peptides. TatB may form an oligomeric binding site that transiently accommodates folded Tat precursor proteins before their translocation.</text>
</comment>
<dbReference type="EMBL" id="CP154858">
    <property type="protein sequence ID" value="XDT72181.1"/>
    <property type="molecule type" value="Genomic_DNA"/>
</dbReference>
<protein>
    <recommendedName>
        <fullName evidence="9">Sec-independent protein translocase protein TatB</fullName>
    </recommendedName>
</protein>
<organism evidence="10">
    <name type="scientific">Thermohahella caldifontis</name>
    <dbReference type="NCBI Taxonomy" id="3142973"/>
    <lineage>
        <taxon>Bacteria</taxon>
        <taxon>Pseudomonadati</taxon>
        <taxon>Pseudomonadota</taxon>
        <taxon>Gammaproteobacteria</taxon>
        <taxon>Oceanospirillales</taxon>
        <taxon>Hahellaceae</taxon>
        <taxon>Thermohahella</taxon>
    </lineage>
</organism>
<evidence type="ECO:0000256" key="9">
    <source>
        <dbReference type="HAMAP-Rule" id="MF_00237"/>
    </source>
</evidence>
<dbReference type="InterPro" id="IPR018448">
    <property type="entry name" value="TatB"/>
</dbReference>
<dbReference type="GO" id="GO:0008320">
    <property type="term" value="F:protein transmembrane transporter activity"/>
    <property type="evidence" value="ECO:0007669"/>
    <property type="project" value="UniProtKB-UniRule"/>
</dbReference>
<keyword evidence="6 9" id="KW-1133">Transmembrane helix</keyword>
<evidence type="ECO:0000256" key="6">
    <source>
        <dbReference type="ARBA" id="ARBA00022989"/>
    </source>
</evidence>
<gene>
    <name evidence="9 10" type="primary">tatB</name>
    <name evidence="10" type="ORF">AAIA72_15500</name>
</gene>
<sequence>MFDIGFTELLLVALVGLLVLGPERLPGAVRTVGLWVGRIRRMVSSFSEELDRQIKADELRKKLKEEGDTLGLEKIQSTVDEALQEAKQYEHLTEPSTTTKREHD</sequence>
<evidence type="ECO:0000313" key="10">
    <source>
        <dbReference type="EMBL" id="XDT72181.1"/>
    </source>
</evidence>
<evidence type="ECO:0000256" key="5">
    <source>
        <dbReference type="ARBA" id="ARBA00022927"/>
    </source>
</evidence>
<dbReference type="Pfam" id="PF02416">
    <property type="entry name" value="TatA_B_E"/>
    <property type="match status" value="1"/>
</dbReference>
<keyword evidence="4 9" id="KW-0812">Transmembrane</keyword>
<dbReference type="PANTHER" id="PTHR33162:SF1">
    <property type="entry name" value="SEC-INDEPENDENT PROTEIN TRANSLOCASE PROTEIN TATA, CHLOROPLASTIC"/>
    <property type="match status" value="1"/>
</dbReference>
<dbReference type="AlphaFoldDB" id="A0AB39UWP4"/>
<proteinExistence type="inferred from homology"/>